<feature type="transmembrane region" description="Helical" evidence="7">
    <location>
        <begin position="273"/>
        <end position="301"/>
    </location>
</feature>
<keyword evidence="4 7" id="KW-1133">Transmembrane helix</keyword>
<dbReference type="GO" id="GO:0022857">
    <property type="term" value="F:transmembrane transporter activity"/>
    <property type="evidence" value="ECO:0007669"/>
    <property type="project" value="TreeGrafter"/>
</dbReference>
<evidence type="ECO:0000256" key="6">
    <source>
        <dbReference type="ARBA" id="ARBA00038076"/>
    </source>
</evidence>
<evidence type="ECO:0000313" key="11">
    <source>
        <dbReference type="Proteomes" id="UP000020218"/>
    </source>
</evidence>
<feature type="transmembrane region" description="Helical" evidence="7">
    <location>
        <begin position="363"/>
        <end position="384"/>
    </location>
</feature>
<dbReference type="Pfam" id="PF12704">
    <property type="entry name" value="MacB_PCD"/>
    <property type="match status" value="1"/>
</dbReference>
<dbReference type="InterPro" id="IPR025857">
    <property type="entry name" value="MacB_PCD"/>
</dbReference>
<feature type="transmembrane region" description="Helical" evidence="7">
    <location>
        <begin position="322"/>
        <end position="351"/>
    </location>
</feature>
<evidence type="ECO:0000256" key="5">
    <source>
        <dbReference type="ARBA" id="ARBA00023136"/>
    </source>
</evidence>
<dbReference type="GO" id="GO:0016787">
    <property type="term" value="F:hydrolase activity"/>
    <property type="evidence" value="ECO:0007669"/>
    <property type="project" value="UniProtKB-KW"/>
</dbReference>
<feature type="domain" description="MacB-like periplasmic core" evidence="9">
    <location>
        <begin position="22"/>
        <end position="244"/>
    </location>
</feature>
<keyword evidence="3 7" id="KW-0812">Transmembrane</keyword>
<evidence type="ECO:0000256" key="2">
    <source>
        <dbReference type="ARBA" id="ARBA00022475"/>
    </source>
</evidence>
<keyword evidence="10" id="KW-0067">ATP-binding</keyword>
<dbReference type="STRING" id="1454001.AW08_00590"/>
<name>A0A011PSM6_9PROT</name>
<keyword evidence="10" id="KW-0378">Hydrolase</keyword>
<protein>
    <submittedName>
        <fullName evidence="10">Macrolide export ATP-binding/permease protein MacB</fullName>
        <ecNumber evidence="10">3.6.3.-</ecNumber>
    </submittedName>
</protein>
<dbReference type="Proteomes" id="UP000020218">
    <property type="component" value="Unassembled WGS sequence"/>
</dbReference>
<evidence type="ECO:0000256" key="7">
    <source>
        <dbReference type="SAM" id="Phobius"/>
    </source>
</evidence>
<evidence type="ECO:0000256" key="4">
    <source>
        <dbReference type="ARBA" id="ARBA00022989"/>
    </source>
</evidence>
<feature type="domain" description="ABC3 transporter permease C-terminal" evidence="8">
    <location>
        <begin position="281"/>
        <end position="393"/>
    </location>
</feature>
<proteinExistence type="inferred from homology"/>
<dbReference type="InterPro" id="IPR050250">
    <property type="entry name" value="Macrolide_Exporter_MacB"/>
</dbReference>
<evidence type="ECO:0000256" key="1">
    <source>
        <dbReference type="ARBA" id="ARBA00004651"/>
    </source>
</evidence>
<evidence type="ECO:0000256" key="3">
    <source>
        <dbReference type="ARBA" id="ARBA00022692"/>
    </source>
</evidence>
<dbReference type="PANTHER" id="PTHR30572">
    <property type="entry name" value="MEMBRANE COMPONENT OF TRANSPORTER-RELATED"/>
    <property type="match status" value="1"/>
</dbReference>
<dbReference type="PATRIC" id="fig|1454001.3.peg.567"/>
<organism evidence="10 11">
    <name type="scientific">Candidatus Accumulibacter adjunctus</name>
    <dbReference type="NCBI Taxonomy" id="1454001"/>
    <lineage>
        <taxon>Bacteria</taxon>
        <taxon>Pseudomonadati</taxon>
        <taxon>Pseudomonadota</taxon>
        <taxon>Betaproteobacteria</taxon>
        <taxon>Candidatus Accumulibacter</taxon>
    </lineage>
</organism>
<accession>A0A011PSM6</accession>
<keyword evidence="10" id="KW-0547">Nucleotide-binding</keyword>
<dbReference type="PANTHER" id="PTHR30572:SF4">
    <property type="entry name" value="ABC TRANSPORTER PERMEASE YTRF"/>
    <property type="match status" value="1"/>
</dbReference>
<evidence type="ECO:0000313" key="10">
    <source>
        <dbReference type="EMBL" id="EXI69379.1"/>
    </source>
</evidence>
<dbReference type="EC" id="3.6.3.-" evidence="10"/>
<comment type="subcellular location">
    <subcellularLocation>
        <location evidence="1">Cell membrane</location>
        <topology evidence="1">Multi-pass membrane protein</topology>
    </subcellularLocation>
</comment>
<sequence>MIRSQDMLQFALRALRAHRLRSFLTLLGIAVGVAAVILLTSIGEGIHRFVLAEFTQFGTNVISVAPGKIKTSGPAPTGIPTSVRPLTLDDARALERLPHVTGMTATVWGNSEVAANGRLRRTTVNGVGAAMLRVFSIGVRSGQFLPADEADSARAFVVLGARLKEELFGAANPLGAKLRIGGMQFRVIGVLEAKGQILGIDLDDAAYIPTARALELYNRDGIMKIDLSYEEGVPVAAVSALVTATLKARHGREDFTITTQEDMLRTLSNILDVLTMAVGALGSISLLVGAVGIATIMTIAVAERTGEIGLLVALGAPRRSILGLFLGEAVALSALGGLLGLLLGIGVAQLLHLLLPALPVHTPFSFVALAEALTIVIGLLAGVLPARRAARLNAVDALRAE</sequence>
<reference evidence="10" key="1">
    <citation type="submission" date="2014-02" db="EMBL/GenBank/DDBJ databases">
        <title>Expanding our view of genomic diversity in Candidatus Accumulibacter clades.</title>
        <authorList>
            <person name="Skennerton C.T."/>
            <person name="Barr J.J."/>
            <person name="Slater F.R."/>
            <person name="Bond P.L."/>
            <person name="Tyson G.W."/>
        </authorList>
    </citation>
    <scope>NUCLEOTIDE SEQUENCE [LARGE SCALE GENOMIC DNA]</scope>
</reference>
<dbReference type="EMBL" id="JFAX01000002">
    <property type="protein sequence ID" value="EXI69379.1"/>
    <property type="molecule type" value="Genomic_DNA"/>
</dbReference>
<dbReference type="GO" id="GO:0005524">
    <property type="term" value="F:ATP binding"/>
    <property type="evidence" value="ECO:0007669"/>
    <property type="project" value="UniProtKB-KW"/>
</dbReference>
<evidence type="ECO:0000259" key="8">
    <source>
        <dbReference type="Pfam" id="PF02687"/>
    </source>
</evidence>
<dbReference type="InterPro" id="IPR003838">
    <property type="entry name" value="ABC3_permease_C"/>
</dbReference>
<comment type="caution">
    <text evidence="10">The sequence shown here is derived from an EMBL/GenBank/DDBJ whole genome shotgun (WGS) entry which is preliminary data.</text>
</comment>
<feature type="transmembrane region" description="Helical" evidence="7">
    <location>
        <begin position="20"/>
        <end position="42"/>
    </location>
</feature>
<comment type="similarity">
    <text evidence="6">Belongs to the ABC-4 integral membrane protein family.</text>
</comment>
<gene>
    <name evidence="10" type="primary">macB_1</name>
    <name evidence="10" type="ORF">AW08_00590</name>
</gene>
<evidence type="ECO:0000259" key="9">
    <source>
        <dbReference type="Pfam" id="PF12704"/>
    </source>
</evidence>
<keyword evidence="5 7" id="KW-0472">Membrane</keyword>
<keyword evidence="11" id="KW-1185">Reference proteome</keyword>
<dbReference type="Pfam" id="PF02687">
    <property type="entry name" value="FtsX"/>
    <property type="match status" value="1"/>
</dbReference>
<keyword evidence="2" id="KW-1003">Cell membrane</keyword>
<dbReference type="AlphaFoldDB" id="A0A011PSM6"/>
<dbReference type="GO" id="GO:0005886">
    <property type="term" value="C:plasma membrane"/>
    <property type="evidence" value="ECO:0007669"/>
    <property type="project" value="UniProtKB-SubCell"/>
</dbReference>